<evidence type="ECO:0000313" key="3">
    <source>
        <dbReference type="Proteomes" id="UP000250140"/>
    </source>
</evidence>
<proteinExistence type="predicted"/>
<dbReference type="OrthoDB" id="10551138at2759"/>
<evidence type="ECO:0000256" key="1">
    <source>
        <dbReference type="SAM" id="MobiDB-lite"/>
    </source>
</evidence>
<name>A0A8E2EM88_9PEZI</name>
<sequence length="211" mass="23508">MAWARHPIPQPRLHGVDSQATPVPHPAGPAHHVRLRVVLFLAIFPKVEQGQRLSALSLRSRTTAAVWQKDLRSPPPADGPDAQRCDSCAAILPAHPPNCSFQFCFSLHLCAWQCQHVLRASPIASSCERHGWGRAFHAHESGHNPLWHRRRFRKASRLRVCGQERLAGIFRNRPLAPGVHLVFAQLLSARPHTGKRKTAAPRAISLDSRAK</sequence>
<gene>
    <name evidence="2" type="ORF">AOQ84DRAFT_13417</name>
</gene>
<protein>
    <submittedName>
        <fullName evidence="2">Uncharacterized protein</fullName>
    </submittedName>
</protein>
<organism evidence="2 3">
    <name type="scientific">Glonium stellatum</name>
    <dbReference type="NCBI Taxonomy" id="574774"/>
    <lineage>
        <taxon>Eukaryota</taxon>
        <taxon>Fungi</taxon>
        <taxon>Dikarya</taxon>
        <taxon>Ascomycota</taxon>
        <taxon>Pezizomycotina</taxon>
        <taxon>Dothideomycetes</taxon>
        <taxon>Pleosporomycetidae</taxon>
        <taxon>Gloniales</taxon>
        <taxon>Gloniaceae</taxon>
        <taxon>Glonium</taxon>
    </lineage>
</organism>
<evidence type="ECO:0000313" key="2">
    <source>
        <dbReference type="EMBL" id="OCL01347.1"/>
    </source>
</evidence>
<keyword evidence="3" id="KW-1185">Reference proteome</keyword>
<dbReference type="Proteomes" id="UP000250140">
    <property type="component" value="Unassembled WGS sequence"/>
</dbReference>
<dbReference type="AlphaFoldDB" id="A0A8E2EM88"/>
<dbReference type="EMBL" id="KV751146">
    <property type="protein sequence ID" value="OCL01347.1"/>
    <property type="molecule type" value="Genomic_DNA"/>
</dbReference>
<accession>A0A8E2EM88</accession>
<reference evidence="2 3" key="1">
    <citation type="journal article" date="2016" name="Nat. Commun.">
        <title>Ectomycorrhizal ecology is imprinted in the genome of the dominant symbiotic fungus Cenococcum geophilum.</title>
        <authorList>
            <consortium name="DOE Joint Genome Institute"/>
            <person name="Peter M."/>
            <person name="Kohler A."/>
            <person name="Ohm R.A."/>
            <person name="Kuo A."/>
            <person name="Krutzmann J."/>
            <person name="Morin E."/>
            <person name="Arend M."/>
            <person name="Barry K.W."/>
            <person name="Binder M."/>
            <person name="Choi C."/>
            <person name="Clum A."/>
            <person name="Copeland A."/>
            <person name="Grisel N."/>
            <person name="Haridas S."/>
            <person name="Kipfer T."/>
            <person name="LaButti K."/>
            <person name="Lindquist E."/>
            <person name="Lipzen A."/>
            <person name="Maire R."/>
            <person name="Meier B."/>
            <person name="Mihaltcheva S."/>
            <person name="Molinier V."/>
            <person name="Murat C."/>
            <person name="Poggeler S."/>
            <person name="Quandt C.A."/>
            <person name="Sperisen C."/>
            <person name="Tritt A."/>
            <person name="Tisserant E."/>
            <person name="Crous P.W."/>
            <person name="Henrissat B."/>
            <person name="Nehls U."/>
            <person name="Egli S."/>
            <person name="Spatafora J.W."/>
            <person name="Grigoriev I.V."/>
            <person name="Martin F.M."/>
        </authorList>
    </citation>
    <scope>NUCLEOTIDE SEQUENCE [LARGE SCALE GENOMIC DNA]</scope>
    <source>
        <strain evidence="2 3">CBS 207.34</strain>
    </source>
</reference>
<feature type="region of interest" description="Disordered" evidence="1">
    <location>
        <begin position="1"/>
        <end position="27"/>
    </location>
</feature>